<dbReference type="InterPro" id="IPR036291">
    <property type="entry name" value="NAD(P)-bd_dom_sf"/>
</dbReference>
<feature type="binding site" evidence="6">
    <location>
        <position position="222"/>
    </location>
    <ligand>
        <name>shikimate</name>
        <dbReference type="ChEBI" id="CHEBI:36208"/>
    </ligand>
</feature>
<dbReference type="InterPro" id="IPR006151">
    <property type="entry name" value="Shikm_DH/Glu-tRNA_Rdtase"/>
</dbReference>
<feature type="binding site" evidence="6">
    <location>
        <begin position="131"/>
        <end position="135"/>
    </location>
    <ligand>
        <name>NADP(+)</name>
        <dbReference type="ChEBI" id="CHEBI:58349"/>
    </ligand>
</feature>
<dbReference type="CDD" id="cd01065">
    <property type="entry name" value="NAD_bind_Shikimate_DH"/>
    <property type="match status" value="1"/>
</dbReference>
<feature type="domain" description="Shikimate dehydrogenase substrate binding N-terminal" evidence="8">
    <location>
        <begin position="12"/>
        <end position="94"/>
    </location>
</feature>
<dbReference type="SUPFAM" id="SSF53223">
    <property type="entry name" value="Aminoacid dehydrogenase-like, N-terminal domain"/>
    <property type="match status" value="1"/>
</dbReference>
<evidence type="ECO:0000256" key="3">
    <source>
        <dbReference type="ARBA" id="ARBA00022857"/>
    </source>
</evidence>
<evidence type="ECO:0000256" key="6">
    <source>
        <dbReference type="HAMAP-Rule" id="MF_00222"/>
    </source>
</evidence>
<keyword evidence="2 6" id="KW-0028">Amino-acid biosynthesis</keyword>
<dbReference type="GO" id="GO:0008652">
    <property type="term" value="P:amino acid biosynthetic process"/>
    <property type="evidence" value="ECO:0007669"/>
    <property type="project" value="UniProtKB-KW"/>
</dbReference>
<dbReference type="InterPro" id="IPR011342">
    <property type="entry name" value="Shikimate_DH"/>
</dbReference>
<dbReference type="SUPFAM" id="SSF51735">
    <property type="entry name" value="NAD(P)-binding Rossmann-fold domains"/>
    <property type="match status" value="1"/>
</dbReference>
<evidence type="ECO:0000256" key="2">
    <source>
        <dbReference type="ARBA" id="ARBA00022605"/>
    </source>
</evidence>
<comment type="catalytic activity">
    <reaction evidence="6">
        <text>shikimate + NADP(+) = 3-dehydroshikimate + NADPH + H(+)</text>
        <dbReference type="Rhea" id="RHEA:17737"/>
        <dbReference type="ChEBI" id="CHEBI:15378"/>
        <dbReference type="ChEBI" id="CHEBI:16630"/>
        <dbReference type="ChEBI" id="CHEBI:36208"/>
        <dbReference type="ChEBI" id="CHEBI:57783"/>
        <dbReference type="ChEBI" id="CHEBI:58349"/>
        <dbReference type="EC" id="1.1.1.25"/>
    </reaction>
</comment>
<dbReference type="GO" id="GO:0009423">
    <property type="term" value="P:chorismate biosynthetic process"/>
    <property type="evidence" value="ECO:0007669"/>
    <property type="project" value="UniProtKB-UniRule"/>
</dbReference>
<evidence type="ECO:0000256" key="5">
    <source>
        <dbReference type="ARBA" id="ARBA00023141"/>
    </source>
</evidence>
<reference evidence="9" key="1">
    <citation type="journal article" date="2008" name="ISME J.">
        <title>Hindsight in the relative abundance, metabolic potential and genome dynamics of uncultivated marine archaea from comparative metagenomic analyses of bathypelagic plankton of different oceanic regions.</title>
        <authorList>
            <person name="Martin-Cuadrado A.B."/>
            <person name="Rodriguez-Valera F."/>
            <person name="Moreira D."/>
            <person name="Alba J.C."/>
            <person name="Ivars-Martinez E."/>
            <person name="Henn M.R."/>
            <person name="Talla E."/>
            <person name="Lopez-Garcia P."/>
        </authorList>
    </citation>
    <scope>NUCLEOTIDE SEQUENCE</scope>
</reference>
<dbReference type="Gene3D" id="3.40.50.720">
    <property type="entry name" value="NAD(P)-binding Rossmann-like Domain"/>
    <property type="match status" value="1"/>
</dbReference>
<name>B3V662_9ARCH</name>
<reference evidence="9" key="2">
    <citation type="submission" date="2008-08" db="EMBL/GenBank/DDBJ databases">
        <authorList>
            <person name="Martin-Cuadrado A.-B."/>
            <person name="Rodriguez-Valera F."/>
            <person name="Moreira D."/>
            <person name="Alba J.-C."/>
            <person name="Ivars-Martinez E."/>
            <person name="Henn M.R."/>
            <person name="Talla E."/>
            <person name="Lopez-Garcia P."/>
        </authorList>
    </citation>
    <scope>NUCLEOTIDE SEQUENCE</scope>
</reference>
<organism evidence="9">
    <name type="scientific">uncultured marine crenarchaeote KM3-153-F8</name>
    <dbReference type="NCBI Taxonomy" id="526665"/>
    <lineage>
        <taxon>Archaea</taxon>
        <taxon>Nitrososphaerota</taxon>
        <taxon>Nitrososphaeria</taxon>
        <taxon>Nitrosopumilales</taxon>
        <taxon>environmental samples</taxon>
    </lineage>
</organism>
<dbReference type="InterPro" id="IPR046346">
    <property type="entry name" value="Aminoacid_DH-like_N_sf"/>
</dbReference>
<dbReference type="GO" id="GO:0050661">
    <property type="term" value="F:NADP binding"/>
    <property type="evidence" value="ECO:0007669"/>
    <property type="project" value="InterPro"/>
</dbReference>
<keyword evidence="5 6" id="KW-0057">Aromatic amino acid biosynthesis</keyword>
<comment type="caution">
    <text evidence="6">Lacks conserved residue(s) required for the propagation of feature annotation.</text>
</comment>
<proteinExistence type="inferred from homology"/>
<keyword evidence="3 6" id="KW-0521">NADP</keyword>
<dbReference type="Gene3D" id="3.40.50.10860">
    <property type="entry name" value="Leucine Dehydrogenase, chain A, domain 1"/>
    <property type="match status" value="1"/>
</dbReference>
<dbReference type="GO" id="GO:0009073">
    <property type="term" value="P:aromatic amino acid family biosynthetic process"/>
    <property type="evidence" value="ECO:0007669"/>
    <property type="project" value="UniProtKB-KW"/>
</dbReference>
<keyword evidence="4 6" id="KW-0560">Oxidoreductase</keyword>
<feature type="binding site" evidence="6">
    <location>
        <position position="243"/>
    </location>
    <ligand>
        <name>NADP(+)</name>
        <dbReference type="ChEBI" id="CHEBI:58349"/>
    </ligand>
</feature>
<comment type="function">
    <text evidence="6">Involved in the biosynthesis of the chorismate, which leads to the biosynthesis of aromatic amino acids. Catalyzes the reversible NADPH linked reduction of 3-dehydroshikimate (DHSA) to yield shikimate (SA).</text>
</comment>
<comment type="subunit">
    <text evidence="6">Homodimer.</text>
</comment>
<dbReference type="GO" id="GO:0004764">
    <property type="term" value="F:shikimate 3-dehydrogenase (NADP+) activity"/>
    <property type="evidence" value="ECO:0007669"/>
    <property type="project" value="UniProtKB-UniRule"/>
</dbReference>
<dbReference type="HAMAP" id="MF_00222">
    <property type="entry name" value="Shikimate_DH_AroE"/>
    <property type="match status" value="1"/>
</dbReference>
<feature type="binding site" evidence="6">
    <location>
        <position position="67"/>
    </location>
    <ligand>
        <name>shikimate</name>
        <dbReference type="ChEBI" id="CHEBI:36208"/>
    </ligand>
</feature>
<feature type="binding site" evidence="6">
    <location>
        <position position="92"/>
    </location>
    <ligand>
        <name>shikimate</name>
        <dbReference type="ChEBI" id="CHEBI:36208"/>
    </ligand>
</feature>
<comment type="pathway">
    <text evidence="6">Metabolic intermediate biosynthesis; chorismate biosynthesis; chorismate from D-erythrose 4-phosphate and phosphoenolpyruvate: step 4/7.</text>
</comment>
<dbReference type="GO" id="GO:0019632">
    <property type="term" value="P:shikimate metabolic process"/>
    <property type="evidence" value="ECO:0007669"/>
    <property type="project" value="InterPro"/>
</dbReference>
<evidence type="ECO:0000259" key="8">
    <source>
        <dbReference type="Pfam" id="PF08501"/>
    </source>
</evidence>
<feature type="active site" description="Proton acceptor" evidence="6">
    <location>
        <position position="71"/>
    </location>
</feature>
<feature type="binding site" evidence="6">
    <location>
        <position position="250"/>
    </location>
    <ligand>
        <name>shikimate</name>
        <dbReference type="ChEBI" id="CHEBI:36208"/>
    </ligand>
</feature>
<dbReference type="PANTHER" id="PTHR21089">
    <property type="entry name" value="SHIKIMATE DEHYDROGENASE"/>
    <property type="match status" value="1"/>
</dbReference>
<dbReference type="Pfam" id="PF01488">
    <property type="entry name" value="Shikimate_DH"/>
    <property type="match status" value="1"/>
</dbReference>
<dbReference type="NCBIfam" id="TIGR00507">
    <property type="entry name" value="aroE"/>
    <property type="match status" value="1"/>
</dbReference>
<evidence type="ECO:0000313" key="9">
    <source>
        <dbReference type="EMBL" id="ACF09786.1"/>
    </source>
</evidence>
<dbReference type="InterPro" id="IPR013708">
    <property type="entry name" value="Shikimate_DH-bd_N"/>
</dbReference>
<comment type="similarity">
    <text evidence="6">Belongs to the shikimate dehydrogenase family.</text>
</comment>
<dbReference type="UniPathway" id="UPA00053">
    <property type="reaction ID" value="UER00087"/>
</dbReference>
<dbReference type="Pfam" id="PF08501">
    <property type="entry name" value="Shikimate_dh_N"/>
    <property type="match status" value="1"/>
</dbReference>
<feature type="binding site" evidence="6">
    <location>
        <position position="220"/>
    </location>
    <ligand>
        <name>NADP(+)</name>
        <dbReference type="ChEBI" id="CHEBI:58349"/>
    </ligand>
</feature>
<dbReference type="AlphaFoldDB" id="B3V662"/>
<sequence>MANNSNQILYCLLGNEIKNSLSPIIHNSFFQSNNLEGFYTTFNVNSPDLKTILDTLCKLNFRGANVTIPHKIDIIQYLDSLDSLANSVNAVNTILYDNEKLIGYNTDVEGFMIPLHKKIQRFDDKKVVVLGSGGASHAVLHGLINVNCKEIIILNRTLDTAQQLVSQLDSDVSISCDKLNQQNVNSLSNIDILVNTIPLHKTNTILNFNSNLSVKLAYDLEYSPKETNFTKRMKSLNADLIYGYEMLLAQAKLSFKIWTGILPTDDSINGKVLSVLGD</sequence>
<accession>B3V662</accession>
<gene>
    <name evidence="6" type="primary">aroE</name>
</gene>
<protein>
    <recommendedName>
        <fullName evidence="1 6">Shikimate dehydrogenase (NADP(+))</fullName>
        <shortName evidence="6">SDH</shortName>
        <ecNumber evidence="1 6">1.1.1.25</ecNumber>
    </recommendedName>
</protein>
<feature type="domain" description="Quinate/shikimate 5-dehydrogenase/glutamyl-tRNA reductase" evidence="7">
    <location>
        <begin position="117"/>
        <end position="196"/>
    </location>
</feature>
<dbReference type="PANTHER" id="PTHR21089:SF1">
    <property type="entry name" value="BIFUNCTIONAL 3-DEHYDROQUINATE DEHYDRATASE_SHIKIMATE DEHYDROGENASE, CHLOROPLASTIC"/>
    <property type="match status" value="1"/>
</dbReference>
<dbReference type="EMBL" id="EU686631">
    <property type="protein sequence ID" value="ACF09786.1"/>
    <property type="molecule type" value="Genomic_DNA"/>
</dbReference>
<evidence type="ECO:0000256" key="4">
    <source>
        <dbReference type="ARBA" id="ARBA00023002"/>
    </source>
</evidence>
<feature type="binding site" evidence="6">
    <location>
        <begin position="20"/>
        <end position="22"/>
    </location>
    <ligand>
        <name>shikimate</name>
        <dbReference type="ChEBI" id="CHEBI:36208"/>
    </ligand>
</feature>
<feature type="binding site" evidence="6">
    <location>
        <position position="107"/>
    </location>
    <ligand>
        <name>shikimate</name>
        <dbReference type="ChEBI" id="CHEBI:36208"/>
    </ligand>
</feature>
<evidence type="ECO:0000259" key="7">
    <source>
        <dbReference type="Pfam" id="PF01488"/>
    </source>
</evidence>
<evidence type="ECO:0000256" key="1">
    <source>
        <dbReference type="ARBA" id="ARBA00012962"/>
    </source>
</evidence>
<dbReference type="InterPro" id="IPR022893">
    <property type="entry name" value="Shikimate_DH_fam"/>
</dbReference>
<dbReference type="EC" id="1.1.1.25" evidence="1 6"/>